<evidence type="ECO:0000256" key="2">
    <source>
        <dbReference type="ARBA" id="ARBA00022670"/>
    </source>
</evidence>
<dbReference type="InterPro" id="IPR013128">
    <property type="entry name" value="Peptidase_C1A"/>
</dbReference>
<sequence>MLQTQKKPTEGIDLEYRRFMTYRENMKKIDEHNRRYELGEETYEMGINKFTDYQPEELSKLHGFRLDKLDKRDPKHVAKLQSNRFIPNEIDWRKLGAVTEVKDQGNCRSCWAFSAVAALEGQHFLRTGNLVSLSEQNILDCSGEKYGNYGCDGGLMMNAFEYVIDNNGVDIASRYPYLAFQNRCKYSNLTRGSSAFGRKLLPYGDEEIMKMAVALIGPISAAFNADKVVSYSKGIFSDENCSKVINHGVTIVGYGTEQVEMKNGTLKLVDYWLIKNSWGVNFGEQGYLRMVRNKNMCGIATYSCYPLVQNIEV</sequence>
<dbReference type="EMBL" id="UYYF01004457">
    <property type="protein sequence ID" value="VDN04313.1"/>
    <property type="molecule type" value="Genomic_DNA"/>
</dbReference>
<comment type="similarity">
    <text evidence="1">Belongs to the peptidase C1 family.</text>
</comment>
<evidence type="ECO:0000256" key="5">
    <source>
        <dbReference type="ARBA" id="ARBA00023157"/>
    </source>
</evidence>
<evidence type="ECO:0000313" key="9">
    <source>
        <dbReference type="EMBL" id="VDN04313.1"/>
    </source>
</evidence>
<keyword evidence="10" id="KW-1185">Reference proteome</keyword>
<dbReference type="InterPro" id="IPR000668">
    <property type="entry name" value="Peptidase_C1A_C"/>
</dbReference>
<dbReference type="PRINTS" id="PR00705">
    <property type="entry name" value="PAPAIN"/>
</dbReference>
<evidence type="ECO:0000313" key="10">
    <source>
        <dbReference type="Proteomes" id="UP000276776"/>
    </source>
</evidence>
<dbReference type="AlphaFoldDB" id="A0A0N5D226"/>
<dbReference type="InterPro" id="IPR013201">
    <property type="entry name" value="Prot_inhib_I29"/>
</dbReference>
<keyword evidence="4" id="KW-0788">Thiol protease</keyword>
<feature type="domain" description="Cathepsin propeptide inhibitor" evidence="8">
    <location>
        <begin position="1"/>
        <end position="58"/>
    </location>
</feature>
<dbReference type="InterPro" id="IPR025660">
    <property type="entry name" value="Pept_his_AS"/>
</dbReference>
<dbReference type="GO" id="GO:0006508">
    <property type="term" value="P:proteolysis"/>
    <property type="evidence" value="ECO:0007669"/>
    <property type="project" value="UniProtKB-KW"/>
</dbReference>
<evidence type="ECO:0000313" key="11">
    <source>
        <dbReference type="WBParaSite" id="TCLT_0000692001-mRNA-1"/>
    </source>
</evidence>
<gene>
    <name evidence="9" type="ORF">TCLT_LOCUS6909</name>
</gene>
<dbReference type="GO" id="GO:0008234">
    <property type="term" value="F:cysteine-type peptidase activity"/>
    <property type="evidence" value="ECO:0007669"/>
    <property type="project" value="UniProtKB-KW"/>
</dbReference>
<name>A0A0N5D226_THECL</name>
<dbReference type="PROSITE" id="PS00639">
    <property type="entry name" value="THIOL_PROTEASE_HIS"/>
    <property type="match status" value="1"/>
</dbReference>
<evidence type="ECO:0000259" key="7">
    <source>
        <dbReference type="SMART" id="SM00645"/>
    </source>
</evidence>
<keyword evidence="2" id="KW-0645">Protease</keyword>
<dbReference type="Proteomes" id="UP000276776">
    <property type="component" value="Unassembled WGS sequence"/>
</dbReference>
<dbReference type="CDD" id="cd02248">
    <property type="entry name" value="Peptidase_C1A"/>
    <property type="match status" value="1"/>
</dbReference>
<evidence type="ECO:0000256" key="4">
    <source>
        <dbReference type="ARBA" id="ARBA00022807"/>
    </source>
</evidence>
<evidence type="ECO:0000256" key="1">
    <source>
        <dbReference type="ARBA" id="ARBA00008455"/>
    </source>
</evidence>
<evidence type="ECO:0000256" key="6">
    <source>
        <dbReference type="ARBA" id="ARBA00069138"/>
    </source>
</evidence>
<dbReference type="InterPro" id="IPR025661">
    <property type="entry name" value="Pept_asp_AS"/>
</dbReference>
<protein>
    <recommendedName>
        <fullName evidence="6">Cathepsin L-like</fullName>
    </recommendedName>
</protein>
<dbReference type="InterPro" id="IPR038765">
    <property type="entry name" value="Papain-like_cys_pep_sf"/>
</dbReference>
<proteinExistence type="inferred from homology"/>
<dbReference type="FunFam" id="3.90.70.10:FF:000006">
    <property type="entry name" value="Cathepsin S"/>
    <property type="match status" value="1"/>
</dbReference>
<evidence type="ECO:0000256" key="3">
    <source>
        <dbReference type="ARBA" id="ARBA00022801"/>
    </source>
</evidence>
<dbReference type="SMART" id="SM00645">
    <property type="entry name" value="Pept_C1"/>
    <property type="match status" value="1"/>
</dbReference>
<dbReference type="Gene3D" id="3.90.70.10">
    <property type="entry name" value="Cysteine proteinases"/>
    <property type="match status" value="1"/>
</dbReference>
<reference evidence="9 10" key="2">
    <citation type="submission" date="2018-11" db="EMBL/GenBank/DDBJ databases">
        <authorList>
            <consortium name="Pathogen Informatics"/>
        </authorList>
    </citation>
    <scope>NUCLEOTIDE SEQUENCE [LARGE SCALE GENOMIC DNA]</scope>
</reference>
<dbReference type="STRING" id="103827.A0A0N5D226"/>
<feature type="domain" description="Peptidase C1A papain C-terminal" evidence="7">
    <location>
        <begin position="86"/>
        <end position="307"/>
    </location>
</feature>
<organism evidence="11">
    <name type="scientific">Thelazia callipaeda</name>
    <name type="common">Oriental eyeworm</name>
    <name type="synonym">Parasitic nematode</name>
    <dbReference type="NCBI Taxonomy" id="103827"/>
    <lineage>
        <taxon>Eukaryota</taxon>
        <taxon>Metazoa</taxon>
        <taxon>Ecdysozoa</taxon>
        <taxon>Nematoda</taxon>
        <taxon>Chromadorea</taxon>
        <taxon>Rhabditida</taxon>
        <taxon>Spirurina</taxon>
        <taxon>Spiruromorpha</taxon>
        <taxon>Thelazioidea</taxon>
        <taxon>Thelaziidae</taxon>
        <taxon>Thelazia</taxon>
    </lineage>
</organism>
<dbReference type="OrthoDB" id="10253408at2759"/>
<keyword evidence="5" id="KW-1015">Disulfide bond</keyword>
<reference evidence="11" key="1">
    <citation type="submission" date="2017-02" db="UniProtKB">
        <authorList>
            <consortium name="WormBaseParasite"/>
        </authorList>
    </citation>
    <scope>IDENTIFICATION</scope>
</reference>
<dbReference type="Pfam" id="PF08246">
    <property type="entry name" value="Inhibitor_I29"/>
    <property type="match status" value="1"/>
</dbReference>
<dbReference type="OMA" id="AVSHENW"/>
<evidence type="ECO:0000259" key="8">
    <source>
        <dbReference type="SMART" id="SM00848"/>
    </source>
</evidence>
<dbReference type="PROSITE" id="PS00640">
    <property type="entry name" value="THIOL_PROTEASE_ASN"/>
    <property type="match status" value="1"/>
</dbReference>
<dbReference type="PANTHER" id="PTHR12411">
    <property type="entry name" value="CYSTEINE PROTEASE FAMILY C1-RELATED"/>
    <property type="match status" value="1"/>
</dbReference>
<dbReference type="WBParaSite" id="TCLT_0000692001-mRNA-1">
    <property type="protein sequence ID" value="TCLT_0000692001-mRNA-1"/>
    <property type="gene ID" value="TCLT_0000692001"/>
</dbReference>
<dbReference type="InterPro" id="IPR039417">
    <property type="entry name" value="Peptidase_C1A_papain-like"/>
</dbReference>
<dbReference type="SUPFAM" id="SSF54001">
    <property type="entry name" value="Cysteine proteinases"/>
    <property type="match status" value="1"/>
</dbReference>
<accession>A0A0N5D226</accession>
<dbReference type="SMART" id="SM00848">
    <property type="entry name" value="Inhibitor_I29"/>
    <property type="match status" value="1"/>
</dbReference>
<dbReference type="Pfam" id="PF00112">
    <property type="entry name" value="Peptidase_C1"/>
    <property type="match status" value="1"/>
</dbReference>
<keyword evidence="3" id="KW-0378">Hydrolase</keyword>